<dbReference type="PANTHER" id="PTHR11614">
    <property type="entry name" value="PHOSPHOLIPASE-RELATED"/>
    <property type="match status" value="1"/>
</dbReference>
<dbReference type="Gene3D" id="3.40.50.1820">
    <property type="entry name" value="alpha/beta hydrolase"/>
    <property type="match status" value="1"/>
</dbReference>
<evidence type="ECO:0000313" key="2">
    <source>
        <dbReference type="EMBL" id="TXC65331.1"/>
    </source>
</evidence>
<name>A0A5C6U070_9BURK</name>
<dbReference type="Pfam" id="PF12146">
    <property type="entry name" value="Hydrolase_4"/>
    <property type="match status" value="1"/>
</dbReference>
<proteinExistence type="predicted"/>
<keyword evidence="3" id="KW-1185">Reference proteome</keyword>
<feature type="domain" description="Serine aminopeptidase S33" evidence="1">
    <location>
        <begin position="80"/>
        <end position="308"/>
    </location>
</feature>
<comment type="caution">
    <text evidence="2">The sequence shown here is derived from an EMBL/GenBank/DDBJ whole genome shotgun (WGS) entry which is preliminary data.</text>
</comment>
<protein>
    <submittedName>
        <fullName evidence="2">Lysophospholipase</fullName>
    </submittedName>
</protein>
<dbReference type="EMBL" id="VOPW01000001">
    <property type="protein sequence ID" value="TXC65331.1"/>
    <property type="molecule type" value="Genomic_DNA"/>
</dbReference>
<dbReference type="SUPFAM" id="SSF53474">
    <property type="entry name" value="alpha/beta-Hydrolases"/>
    <property type="match status" value="1"/>
</dbReference>
<dbReference type="InterPro" id="IPR029058">
    <property type="entry name" value="AB_hydrolase_fold"/>
</dbReference>
<sequence length="326" mass="34815">MNTTTRPVLPRLLRHLVITLLVLLAVLAAMVLWPMQPPPPLASIAQAARRIDTSGLPPLQQLAARDGAALAFRAYGPAQSQRVAVLVHGSSADSRNMHRVGLALAEAGIAAYALDMRGHGASGPRGDVPKVGQLDDDIADVVAELKRRHPGAALSMIGFSSGGGFTLRTAGGANGERFDRYVMVSPMLHQKAPTARPDTGGWVKVNMPRAVALTILDRLGIEAFGHLPVLAFALPPEAAAQRTTMYSYRLQLSFRPHEDYLGDVRAIRRPATVIVGANDELFRAEAYAPLLEPIQPRLKVKLLPGLGHIDMVVEPSAIGAIVTAAF</sequence>
<dbReference type="InterPro" id="IPR051044">
    <property type="entry name" value="MAG_DAG_Lipase"/>
</dbReference>
<organism evidence="2 3">
    <name type="scientific">Piscinibacter aquaticus</name>
    <dbReference type="NCBI Taxonomy" id="392597"/>
    <lineage>
        <taxon>Bacteria</taxon>
        <taxon>Pseudomonadati</taxon>
        <taxon>Pseudomonadota</taxon>
        <taxon>Betaproteobacteria</taxon>
        <taxon>Burkholderiales</taxon>
        <taxon>Sphaerotilaceae</taxon>
        <taxon>Piscinibacter</taxon>
    </lineage>
</organism>
<reference evidence="2 3" key="1">
    <citation type="submission" date="2019-08" db="EMBL/GenBank/DDBJ databases">
        <authorList>
            <person name="Khan S.A."/>
            <person name="Jeon C.O."/>
            <person name="Jeong S.E."/>
        </authorList>
    </citation>
    <scope>NUCLEOTIDE SEQUENCE [LARGE SCALE GENOMIC DNA]</scope>
    <source>
        <strain evidence="3">IMCC1728</strain>
    </source>
</reference>
<dbReference type="Proteomes" id="UP000321832">
    <property type="component" value="Unassembled WGS sequence"/>
</dbReference>
<evidence type="ECO:0000259" key="1">
    <source>
        <dbReference type="Pfam" id="PF12146"/>
    </source>
</evidence>
<accession>A0A5C6U070</accession>
<dbReference type="InterPro" id="IPR022742">
    <property type="entry name" value="Hydrolase_4"/>
</dbReference>
<gene>
    <name evidence="2" type="ORF">FSC37_02035</name>
</gene>
<dbReference type="AlphaFoldDB" id="A0A5C6U070"/>
<evidence type="ECO:0000313" key="3">
    <source>
        <dbReference type="Proteomes" id="UP000321832"/>
    </source>
</evidence>